<accession>A0A5E4MQ87</accession>
<protein>
    <submittedName>
        <fullName evidence="3">Uncharacterized protein</fullName>
    </submittedName>
</protein>
<dbReference type="AlphaFoldDB" id="A0A5E4MQ87"/>
<evidence type="ECO:0000313" key="4">
    <source>
        <dbReference type="Proteomes" id="UP000325440"/>
    </source>
</evidence>
<dbReference type="EMBL" id="CABPRJ010000962">
    <property type="protein sequence ID" value="VVC33043.1"/>
    <property type="molecule type" value="Genomic_DNA"/>
</dbReference>
<reference evidence="3 4" key="1">
    <citation type="submission" date="2019-08" db="EMBL/GenBank/DDBJ databases">
        <authorList>
            <person name="Alioto T."/>
            <person name="Alioto T."/>
            <person name="Gomez Garrido J."/>
        </authorList>
    </citation>
    <scope>NUCLEOTIDE SEQUENCE [LARGE SCALE GENOMIC DNA]</scope>
</reference>
<feature type="chain" id="PRO_5023055183" evidence="2">
    <location>
        <begin position="21"/>
        <end position="963"/>
    </location>
</feature>
<proteinExistence type="predicted"/>
<name>A0A5E4MQ87_9HEMI</name>
<keyword evidence="2" id="KW-0732">Signal</keyword>
<evidence type="ECO:0000313" key="3">
    <source>
        <dbReference type="EMBL" id="VVC33043.1"/>
    </source>
</evidence>
<organism evidence="3 4">
    <name type="scientific">Cinara cedri</name>
    <dbReference type="NCBI Taxonomy" id="506608"/>
    <lineage>
        <taxon>Eukaryota</taxon>
        <taxon>Metazoa</taxon>
        <taxon>Ecdysozoa</taxon>
        <taxon>Arthropoda</taxon>
        <taxon>Hexapoda</taxon>
        <taxon>Insecta</taxon>
        <taxon>Pterygota</taxon>
        <taxon>Neoptera</taxon>
        <taxon>Paraneoptera</taxon>
        <taxon>Hemiptera</taxon>
        <taxon>Sternorrhyncha</taxon>
        <taxon>Aphidomorpha</taxon>
        <taxon>Aphidoidea</taxon>
        <taxon>Aphididae</taxon>
        <taxon>Lachninae</taxon>
        <taxon>Cinara</taxon>
    </lineage>
</organism>
<gene>
    <name evidence="3" type="ORF">CINCED_3A015185</name>
</gene>
<feature type="signal peptide" evidence="2">
    <location>
        <begin position="1"/>
        <end position="20"/>
    </location>
</feature>
<dbReference type="OrthoDB" id="6625707at2759"/>
<feature type="region of interest" description="Disordered" evidence="1">
    <location>
        <begin position="889"/>
        <end position="918"/>
    </location>
</feature>
<keyword evidence="4" id="KW-1185">Reference proteome</keyword>
<evidence type="ECO:0000256" key="2">
    <source>
        <dbReference type="SAM" id="SignalP"/>
    </source>
</evidence>
<evidence type="ECO:0000256" key="1">
    <source>
        <dbReference type="SAM" id="MobiDB-lite"/>
    </source>
</evidence>
<feature type="compositionally biased region" description="Polar residues" evidence="1">
    <location>
        <begin position="901"/>
        <end position="918"/>
    </location>
</feature>
<sequence>MWSVHKFLFFCSCLVTIKYGEIGSVSISDLNKKIQFQTLLIDIFNERVVTFGQFEYNVFLYNPYSLDEFEGSRVSHLYTCINCEFAAWTQHQLYAFLKPFPLIFHSSFQDVFNNVFGLLNQKMIDQINIILKYVERFIQILFELLDAFTYASLVDTTLLKSLLSLSMKINFMKTTLSNCKVDENGNFYQGYDDVIVRIIVEEINAIQSFRALNCKFSEVYYDKNPFYGYWISHKFNYYKENHMDVFFVTINSDVIESDQTQRCNLKDMLLGNIMMHPEHILTRELGHAKWNTEFGPVYVKDVFKRIIEQSYELEVIFWYQELMIKTIMKLLGTKLINEKPKFDADIHLRLKKLADFFTLQKFPNLSTEIIDFFSLLATETEIQKQYFQDAIQNHLESLEEIELVTNADPNSKIIDEQIAMNQLPNGLLMFDENSEDWTVKDNTNQYSLPLSTFKSLLNALTEPDDAPDFKCFVQLFEFLNFEYNKHYIPFLRNPKKINLFVEGIIVNPYDGSGNVGTFDRFITSKSTKPDFKIKEGCKFLKGLFHYWFKIIIALNKSREIYTKIINKTYFNEAKQMLIYIMDKLIDVNNGNEDDPSLIHPIFKTATYIVALLETNGERLFRDSNIAEIRRLLNVIMTGFNEYALAYCNTPEYNLLLFNNLNFNFKMDVVNKDIESSLVEIKKKRTGNISIRYFRLARFYNALVKAPINFSDKNQLIFFYWKGGHWTIQAIYTNITSIILHYSYLYAFYDICYKYAIAAIYCLLADLHKHMQNAFLAKQSSIQDKPDGKASSNISKLIKGRRGATSADDCKTFSELGMLILFDNNSFNSNYEGFVMMLTNYLTSIHAKFCLNELSLNGKTVVDISDQIKTRLETSGVLIYWPEDQTVELTESSDSGDADEPSYQNQQVPPVRNKSNLKLSSSQAKELVTGKAKRFFGVGSVPKKIYEKISKLLTFVTRITDGVQ</sequence>
<dbReference type="Proteomes" id="UP000325440">
    <property type="component" value="Unassembled WGS sequence"/>
</dbReference>